<comment type="subcellular location">
    <subcellularLocation>
        <location evidence="1">Membrane</location>
        <topology evidence="1">Single-pass type IV membrane protein</topology>
    </subcellularLocation>
</comment>
<keyword evidence="5" id="KW-0653">Protein transport</keyword>
<dbReference type="Gene3D" id="1.20.5.110">
    <property type="match status" value="1"/>
</dbReference>
<protein>
    <recommendedName>
        <fullName evidence="12">Vesicle transport through interaction with t-SNAREs 1B</fullName>
    </recommendedName>
</protein>
<keyword evidence="11" id="KW-1185">Reference proteome</keyword>
<dbReference type="Pfam" id="PF12352">
    <property type="entry name" value="V-SNARE_C"/>
    <property type="match status" value="1"/>
</dbReference>
<dbReference type="GO" id="GO:0016236">
    <property type="term" value="P:macroautophagy"/>
    <property type="evidence" value="ECO:0007669"/>
    <property type="project" value="TreeGrafter"/>
</dbReference>
<proteinExistence type="inferred from homology"/>
<evidence type="ECO:0000256" key="8">
    <source>
        <dbReference type="ARBA" id="ARBA00023136"/>
    </source>
</evidence>
<dbReference type="GO" id="GO:0031902">
    <property type="term" value="C:late endosome membrane"/>
    <property type="evidence" value="ECO:0007669"/>
    <property type="project" value="TreeGrafter"/>
</dbReference>
<evidence type="ECO:0000313" key="11">
    <source>
        <dbReference type="Proteomes" id="UP001367676"/>
    </source>
</evidence>
<dbReference type="SUPFAM" id="SSF58038">
    <property type="entry name" value="SNARE fusion complex"/>
    <property type="match status" value="1"/>
</dbReference>
<evidence type="ECO:0000256" key="9">
    <source>
        <dbReference type="SAM" id="Phobius"/>
    </source>
</evidence>
<dbReference type="GO" id="GO:0005789">
    <property type="term" value="C:endoplasmic reticulum membrane"/>
    <property type="evidence" value="ECO:0007669"/>
    <property type="project" value="TreeGrafter"/>
</dbReference>
<dbReference type="GO" id="GO:0006896">
    <property type="term" value="P:Golgi to vacuole transport"/>
    <property type="evidence" value="ECO:0007669"/>
    <property type="project" value="TreeGrafter"/>
</dbReference>
<dbReference type="AlphaFoldDB" id="A0AAN9TJ42"/>
<evidence type="ECO:0000256" key="5">
    <source>
        <dbReference type="ARBA" id="ARBA00022927"/>
    </source>
</evidence>
<evidence type="ECO:0000313" key="10">
    <source>
        <dbReference type="EMBL" id="KAK7573781.1"/>
    </source>
</evidence>
<comment type="caution">
    <text evidence="10">The sequence shown here is derived from an EMBL/GenBank/DDBJ whole genome shotgun (WGS) entry which is preliminary data.</text>
</comment>
<comment type="similarity">
    <text evidence="2">Belongs to the VTI1 family.</text>
</comment>
<dbReference type="Proteomes" id="UP001367676">
    <property type="component" value="Unassembled WGS sequence"/>
</dbReference>
<evidence type="ECO:0000256" key="1">
    <source>
        <dbReference type="ARBA" id="ARBA00004211"/>
    </source>
</evidence>
<keyword evidence="4 9" id="KW-0812">Transmembrane</keyword>
<dbReference type="PANTHER" id="PTHR21230:SF89">
    <property type="entry name" value="VESICLE TRANSPORT THROUGH INTERACTION WITH T-SNARES HOMOLOG 1B"/>
    <property type="match status" value="1"/>
</dbReference>
<keyword evidence="8 9" id="KW-0472">Membrane</keyword>
<name>A0AAN9TJ42_9HEMI</name>
<evidence type="ECO:0000256" key="2">
    <source>
        <dbReference type="ARBA" id="ARBA00006108"/>
    </source>
</evidence>
<dbReference type="GO" id="GO:0031201">
    <property type="term" value="C:SNARE complex"/>
    <property type="evidence" value="ECO:0007669"/>
    <property type="project" value="TreeGrafter"/>
</dbReference>
<sequence length="108" mass="12355">MEDLHRQTLLEGRAALIRTSDSLSRSKTIAIETEEIGTATIRDLDAQTETLLRTRGRLVNTDYELSRSRQLLRMAQRTLLANKVLLILIIILETCILGTSIYLKFLRK</sequence>
<keyword evidence="7" id="KW-0175">Coiled coil</keyword>
<dbReference type="GO" id="GO:0005484">
    <property type="term" value="F:SNAP receptor activity"/>
    <property type="evidence" value="ECO:0007669"/>
    <property type="project" value="TreeGrafter"/>
</dbReference>
<organism evidence="10 11">
    <name type="scientific">Parthenolecanium corni</name>
    <dbReference type="NCBI Taxonomy" id="536013"/>
    <lineage>
        <taxon>Eukaryota</taxon>
        <taxon>Metazoa</taxon>
        <taxon>Ecdysozoa</taxon>
        <taxon>Arthropoda</taxon>
        <taxon>Hexapoda</taxon>
        <taxon>Insecta</taxon>
        <taxon>Pterygota</taxon>
        <taxon>Neoptera</taxon>
        <taxon>Paraneoptera</taxon>
        <taxon>Hemiptera</taxon>
        <taxon>Sternorrhyncha</taxon>
        <taxon>Coccoidea</taxon>
        <taxon>Coccidae</taxon>
        <taxon>Parthenolecanium</taxon>
    </lineage>
</organism>
<dbReference type="EMBL" id="JBBCAQ010000037">
    <property type="protein sequence ID" value="KAK7573781.1"/>
    <property type="molecule type" value="Genomic_DNA"/>
</dbReference>
<dbReference type="GO" id="GO:1903076">
    <property type="term" value="P:regulation of protein localization to plasma membrane"/>
    <property type="evidence" value="ECO:0007669"/>
    <property type="project" value="TreeGrafter"/>
</dbReference>
<accession>A0AAN9TJ42</accession>
<dbReference type="GO" id="GO:0048280">
    <property type="term" value="P:vesicle fusion with Golgi apparatus"/>
    <property type="evidence" value="ECO:0007669"/>
    <property type="project" value="TreeGrafter"/>
</dbReference>
<keyword evidence="6 9" id="KW-1133">Transmembrane helix</keyword>
<evidence type="ECO:0000256" key="7">
    <source>
        <dbReference type="ARBA" id="ARBA00023054"/>
    </source>
</evidence>
<dbReference type="FunFam" id="1.20.5.110:FF:000002">
    <property type="entry name" value="Vesicle transport through interaction with t-SNAREsB"/>
    <property type="match status" value="1"/>
</dbReference>
<dbReference type="GO" id="GO:0042147">
    <property type="term" value="P:retrograde transport, endosome to Golgi"/>
    <property type="evidence" value="ECO:0007669"/>
    <property type="project" value="TreeGrafter"/>
</dbReference>
<dbReference type="GO" id="GO:0005829">
    <property type="term" value="C:cytosol"/>
    <property type="evidence" value="ECO:0007669"/>
    <property type="project" value="GOC"/>
</dbReference>
<evidence type="ECO:0008006" key="12">
    <source>
        <dbReference type="Google" id="ProtNLM"/>
    </source>
</evidence>
<reference evidence="10 11" key="1">
    <citation type="submission" date="2024-03" db="EMBL/GenBank/DDBJ databases">
        <title>Adaptation during the transition from Ophiocordyceps entomopathogen to insect associate is accompanied by gene loss and intensified selection.</title>
        <authorList>
            <person name="Ward C.M."/>
            <person name="Onetto C.A."/>
            <person name="Borneman A.R."/>
        </authorList>
    </citation>
    <scope>NUCLEOTIDE SEQUENCE [LARGE SCALE GENOMIC DNA]</scope>
    <source>
        <strain evidence="10">AWRI1</strain>
        <tissue evidence="10">Single Adult Female</tissue>
    </source>
</reference>
<keyword evidence="3" id="KW-0813">Transport</keyword>
<dbReference type="GO" id="GO:0006891">
    <property type="term" value="P:intra-Golgi vesicle-mediated transport"/>
    <property type="evidence" value="ECO:0007669"/>
    <property type="project" value="TreeGrafter"/>
</dbReference>
<dbReference type="GO" id="GO:0005794">
    <property type="term" value="C:Golgi apparatus"/>
    <property type="evidence" value="ECO:0007669"/>
    <property type="project" value="TreeGrafter"/>
</dbReference>
<evidence type="ECO:0000256" key="6">
    <source>
        <dbReference type="ARBA" id="ARBA00022989"/>
    </source>
</evidence>
<dbReference type="GO" id="GO:0000149">
    <property type="term" value="F:SNARE binding"/>
    <property type="evidence" value="ECO:0007669"/>
    <property type="project" value="TreeGrafter"/>
</dbReference>
<dbReference type="GO" id="GO:0012507">
    <property type="term" value="C:ER to Golgi transport vesicle membrane"/>
    <property type="evidence" value="ECO:0007669"/>
    <property type="project" value="TreeGrafter"/>
</dbReference>
<dbReference type="GO" id="GO:0015031">
    <property type="term" value="P:protein transport"/>
    <property type="evidence" value="ECO:0007669"/>
    <property type="project" value="UniProtKB-KW"/>
</dbReference>
<evidence type="ECO:0000256" key="3">
    <source>
        <dbReference type="ARBA" id="ARBA00022448"/>
    </source>
</evidence>
<dbReference type="CDD" id="cd15890">
    <property type="entry name" value="SNARE_Vti1b"/>
    <property type="match status" value="1"/>
</dbReference>
<evidence type="ECO:0000256" key="4">
    <source>
        <dbReference type="ARBA" id="ARBA00022692"/>
    </source>
</evidence>
<feature type="transmembrane region" description="Helical" evidence="9">
    <location>
        <begin position="79"/>
        <end position="103"/>
    </location>
</feature>
<dbReference type="PANTHER" id="PTHR21230">
    <property type="entry name" value="VESICLE TRANSPORT V-SNARE PROTEIN VTI1-RELATED"/>
    <property type="match status" value="1"/>
</dbReference>
<gene>
    <name evidence="10" type="ORF">V9T40_010972</name>
</gene>